<evidence type="ECO:0000313" key="1">
    <source>
        <dbReference type="EMBL" id="KKN72387.1"/>
    </source>
</evidence>
<name>A0A0F9TBT1_9ZZZZ</name>
<gene>
    <name evidence="1" type="ORF">LCGC14_0410980</name>
</gene>
<dbReference type="AlphaFoldDB" id="A0A0F9TBT1"/>
<protein>
    <submittedName>
        <fullName evidence="1">Uncharacterized protein</fullName>
    </submittedName>
</protein>
<dbReference type="EMBL" id="LAZR01000363">
    <property type="protein sequence ID" value="KKN72387.1"/>
    <property type="molecule type" value="Genomic_DNA"/>
</dbReference>
<comment type="caution">
    <text evidence="1">The sequence shown here is derived from an EMBL/GenBank/DDBJ whole genome shotgun (WGS) entry which is preliminary data.</text>
</comment>
<reference evidence="1" key="1">
    <citation type="journal article" date="2015" name="Nature">
        <title>Complex archaea that bridge the gap between prokaryotes and eukaryotes.</title>
        <authorList>
            <person name="Spang A."/>
            <person name="Saw J.H."/>
            <person name="Jorgensen S.L."/>
            <person name="Zaremba-Niedzwiedzka K."/>
            <person name="Martijn J."/>
            <person name="Lind A.E."/>
            <person name="van Eijk R."/>
            <person name="Schleper C."/>
            <person name="Guy L."/>
            <person name="Ettema T.J."/>
        </authorList>
    </citation>
    <scope>NUCLEOTIDE SEQUENCE</scope>
</reference>
<accession>A0A0F9TBT1</accession>
<organism evidence="1">
    <name type="scientific">marine sediment metagenome</name>
    <dbReference type="NCBI Taxonomy" id="412755"/>
    <lineage>
        <taxon>unclassified sequences</taxon>
        <taxon>metagenomes</taxon>
        <taxon>ecological metagenomes</taxon>
    </lineage>
</organism>
<proteinExistence type="predicted"/>
<sequence length="65" mass="7563">MDNRSYEEICGFTCVEATAYLKGVGLWERTKEEDGYTIVETARRHKAKVDGLVWCNEERRYIDSA</sequence>